<dbReference type="Pfam" id="PF07374">
    <property type="entry name" value="DUF1492"/>
    <property type="match status" value="1"/>
</dbReference>
<dbReference type="OrthoDB" id="3242975at2"/>
<dbReference type="AlphaFoldDB" id="A0A3Q8S392"/>
<accession>A0A3Q8S392</accession>
<dbReference type="SUPFAM" id="SSF88659">
    <property type="entry name" value="Sigma3 and sigma4 domains of RNA polymerase sigma factors"/>
    <property type="match status" value="1"/>
</dbReference>
<dbReference type="Gene3D" id="1.20.140.160">
    <property type="match status" value="1"/>
</dbReference>
<dbReference type="Proteomes" id="UP000273145">
    <property type="component" value="Chromosome"/>
</dbReference>
<evidence type="ECO:0000313" key="2">
    <source>
        <dbReference type="Proteomes" id="UP000273145"/>
    </source>
</evidence>
<gene>
    <name evidence="1" type="ORF">EIM92_00070</name>
</gene>
<reference evidence="1 2" key="1">
    <citation type="submission" date="2018-11" db="EMBL/GenBank/DDBJ databases">
        <title>Genome sequencing of Paenibacillus lentus DSM25539(T).</title>
        <authorList>
            <person name="Kook J.-K."/>
            <person name="Park S.-N."/>
            <person name="Lim Y.K."/>
        </authorList>
    </citation>
    <scope>NUCLEOTIDE SEQUENCE [LARGE SCALE GENOMIC DNA]</scope>
    <source>
        <strain evidence="1 2">DSM 25539</strain>
    </source>
</reference>
<evidence type="ECO:0000313" key="1">
    <source>
        <dbReference type="EMBL" id="AZK44786.1"/>
    </source>
</evidence>
<keyword evidence="2" id="KW-1185">Reference proteome</keyword>
<organism evidence="1 2">
    <name type="scientific">Paenibacillus lentus</name>
    <dbReference type="NCBI Taxonomy" id="1338368"/>
    <lineage>
        <taxon>Bacteria</taxon>
        <taxon>Bacillati</taxon>
        <taxon>Bacillota</taxon>
        <taxon>Bacilli</taxon>
        <taxon>Bacillales</taxon>
        <taxon>Paenibacillaceae</taxon>
        <taxon>Paenibacillus</taxon>
    </lineage>
</organism>
<dbReference type="InterPro" id="IPR010861">
    <property type="entry name" value="DUF1492"/>
</dbReference>
<proteinExistence type="predicted"/>
<dbReference type="RefSeq" id="WP_125080923.1">
    <property type="nucleotide sequence ID" value="NZ_CP034248.1"/>
</dbReference>
<protein>
    <submittedName>
        <fullName evidence="1">DUF1492 domain-containing protein</fullName>
    </submittedName>
</protein>
<dbReference type="EMBL" id="CP034248">
    <property type="protein sequence ID" value="AZK44786.1"/>
    <property type="molecule type" value="Genomic_DNA"/>
</dbReference>
<name>A0A3Q8S392_9BACL</name>
<sequence>MTQAKQYLKRAYRLNELINSNVQELQDLKQLSLSISAIDYSKERVQEGNSSNDAKFVNLISKIIELEKVINEDVDRFVNLKIQIRDTISAVENPDEQVLLRYRYINFMTWEQICDKMNVSLRTVHRIHSTALKNVKIPN</sequence>
<dbReference type="InterPro" id="IPR013324">
    <property type="entry name" value="RNA_pol_sigma_r3/r4-like"/>
</dbReference>
<dbReference type="KEGG" id="plen:EIM92_00070"/>